<dbReference type="EMBL" id="AZSI01000204">
    <property type="protein sequence ID" value="KEY61258.1"/>
    <property type="molecule type" value="Genomic_DNA"/>
</dbReference>
<feature type="domain" description="GP-PDE" evidence="1">
    <location>
        <begin position="37"/>
        <end position="276"/>
    </location>
</feature>
<dbReference type="PATRIC" id="fig|1415168.3.peg.2637"/>
<dbReference type="Proteomes" id="UP000028401">
    <property type="component" value="Unassembled WGS sequence"/>
</dbReference>
<dbReference type="RefSeq" id="WP_042748999.1">
    <property type="nucleotide sequence ID" value="NZ_AZSI01000204.1"/>
</dbReference>
<dbReference type="Gene3D" id="3.20.20.190">
    <property type="entry name" value="Phosphatidylinositol (PI) phosphodiesterase"/>
    <property type="match status" value="1"/>
</dbReference>
<organism evidence="2 3">
    <name type="scientific">Lactococcus cremoris subsp. cremoris GE214</name>
    <dbReference type="NCBI Taxonomy" id="1415168"/>
    <lineage>
        <taxon>Bacteria</taxon>
        <taxon>Bacillati</taxon>
        <taxon>Bacillota</taxon>
        <taxon>Bacilli</taxon>
        <taxon>Lactobacillales</taxon>
        <taxon>Streptococcaceae</taxon>
        <taxon>Lactococcus</taxon>
        <taxon>Lactococcus cremoris subsp. cremoris</taxon>
    </lineage>
</organism>
<comment type="caution">
    <text evidence="2">The sequence shown here is derived from an EMBL/GenBank/DDBJ whole genome shotgun (WGS) entry which is preliminary data.</text>
</comment>
<dbReference type="SUPFAM" id="SSF51695">
    <property type="entry name" value="PLC-like phosphodiesterases"/>
    <property type="match status" value="1"/>
</dbReference>
<dbReference type="Pfam" id="PF03009">
    <property type="entry name" value="GDPD"/>
    <property type="match status" value="1"/>
</dbReference>
<dbReference type="GO" id="GO:0006629">
    <property type="term" value="P:lipid metabolic process"/>
    <property type="evidence" value="ECO:0007669"/>
    <property type="project" value="InterPro"/>
</dbReference>
<dbReference type="InterPro" id="IPR017946">
    <property type="entry name" value="PLC-like_Pdiesterase_TIM-brl"/>
</dbReference>
<proteinExistence type="predicted"/>
<dbReference type="GO" id="GO:0008081">
    <property type="term" value="F:phosphoric diester hydrolase activity"/>
    <property type="evidence" value="ECO:0007669"/>
    <property type="project" value="InterPro"/>
</dbReference>
<name>A0A084A7H9_LACLC</name>
<evidence type="ECO:0000313" key="3">
    <source>
        <dbReference type="Proteomes" id="UP000028401"/>
    </source>
</evidence>
<dbReference type="PROSITE" id="PS51704">
    <property type="entry name" value="GP_PDE"/>
    <property type="match status" value="1"/>
</dbReference>
<dbReference type="CDD" id="cd08563">
    <property type="entry name" value="GDPD_TtGDE_like"/>
    <property type="match status" value="1"/>
</dbReference>
<dbReference type="InterPro" id="IPR030395">
    <property type="entry name" value="GP_PDE_dom"/>
</dbReference>
<protein>
    <submittedName>
        <fullName evidence="2">Glycerophosphodiester phosphodiesterase</fullName>
    </submittedName>
</protein>
<dbReference type="PANTHER" id="PTHR46211">
    <property type="entry name" value="GLYCEROPHOSPHORYL DIESTER PHOSPHODIESTERASE"/>
    <property type="match status" value="1"/>
</dbReference>
<reference evidence="2 3" key="1">
    <citation type="submission" date="2014-06" db="EMBL/GenBank/DDBJ databases">
        <title>Draft genome sequence of the putrescine producing strain Lactococcus lactis subsp cremoris GE214.</title>
        <authorList>
            <person name="Ladero V."/>
            <person name="Linares D.M."/>
            <person name="del Rio B."/>
            <person name="Mayo B."/>
            <person name="Martin M.C."/>
            <person name="Fernandez M."/>
            <person name="Alvarez M.A."/>
        </authorList>
    </citation>
    <scope>NUCLEOTIDE SEQUENCE [LARGE SCALE GENOMIC DNA]</scope>
    <source>
        <strain evidence="2 3">GE214</strain>
    </source>
</reference>
<dbReference type="AlphaFoldDB" id="A0A084A7H9"/>
<accession>A0A084A7H9</accession>
<gene>
    <name evidence="2" type="ORF">U725_02588</name>
</gene>
<evidence type="ECO:0000259" key="1">
    <source>
        <dbReference type="PROSITE" id="PS51704"/>
    </source>
</evidence>
<dbReference type="PANTHER" id="PTHR46211:SF1">
    <property type="entry name" value="GLYCEROPHOSPHODIESTER PHOSPHODIESTERASE, CYTOPLASMIC"/>
    <property type="match status" value="1"/>
</dbReference>
<sequence>MNFLSSVFNKILTQLDKKRVNKFKTEQALKPNLNSKTLVFAHRGSKSNNPENTLAAFREAIRVQSDGIELDVHLSLDNELIIIHDEKIDRTTNGKGLVRKMTSANIQKFDAGSWYHPNFADEKIPRLSEVLKLLTDLSFSGYLNIEIKTDKFNYPGIEKKLSELMTESKWPFIYIYSSFNLQSLKRIHELEPKIEINYLTKNILHLKKRQEGILTDFITGIHPRRNYALKHPLLLKASNRPLRLWTVNQESEMRKAFQQNVAGIITDYPEQALKIRQQIQEQPK</sequence>
<evidence type="ECO:0000313" key="2">
    <source>
        <dbReference type="EMBL" id="KEY61258.1"/>
    </source>
</evidence>